<keyword evidence="4" id="KW-0677">Repeat</keyword>
<dbReference type="PANTHER" id="PTHR45973:SF12">
    <property type="entry name" value="DYNEIN REGULATORY COMPLEX SUBUNIT 3"/>
    <property type="match status" value="1"/>
</dbReference>
<sequence>MPHLYDTIEPSVIDDEMLNEAVFEQGPKDEAGRLAEEEGIDFDEVQSLRLDYKNILKIDSLWEFTNLTKLQMDNNIIEKIEGLDKLVHLVWLDLSFNNIEVIEGLDTLTKLQDLTLFNNRISSIENMDTLVNLEIFSIGNNDLRKLDNLIYLRRFPKLKTLNLKDNPFCELEIYNLYTAAVLPNLVYLDYRLMDDELRKEGYDRFQIQVEELLDNERKSLKAKTEEESKVKSVRRKL</sequence>
<keyword evidence="8" id="KW-0206">Cytoskeleton</keyword>
<evidence type="ECO:0000256" key="4">
    <source>
        <dbReference type="ARBA" id="ARBA00022737"/>
    </source>
</evidence>
<name>A0ABD0LEB0_9CAEN</name>
<evidence type="ECO:0000313" key="13">
    <source>
        <dbReference type="Proteomes" id="UP001519460"/>
    </source>
</evidence>
<evidence type="ECO:0000256" key="7">
    <source>
        <dbReference type="ARBA" id="ARBA00023069"/>
    </source>
</evidence>
<evidence type="ECO:0000256" key="9">
    <source>
        <dbReference type="ARBA" id="ARBA00023273"/>
    </source>
</evidence>
<evidence type="ECO:0000256" key="2">
    <source>
        <dbReference type="ARBA" id="ARBA00022490"/>
    </source>
</evidence>
<keyword evidence="6" id="KW-0175">Coiled coil</keyword>
<organism evidence="12 13">
    <name type="scientific">Batillaria attramentaria</name>
    <dbReference type="NCBI Taxonomy" id="370345"/>
    <lineage>
        <taxon>Eukaryota</taxon>
        <taxon>Metazoa</taxon>
        <taxon>Spiralia</taxon>
        <taxon>Lophotrochozoa</taxon>
        <taxon>Mollusca</taxon>
        <taxon>Gastropoda</taxon>
        <taxon>Caenogastropoda</taxon>
        <taxon>Sorbeoconcha</taxon>
        <taxon>Cerithioidea</taxon>
        <taxon>Batillariidae</taxon>
        <taxon>Batillaria</taxon>
    </lineage>
</organism>
<dbReference type="AlphaFoldDB" id="A0ABD0LEB0"/>
<keyword evidence="3" id="KW-0433">Leucine-rich repeat</keyword>
<evidence type="ECO:0000256" key="5">
    <source>
        <dbReference type="ARBA" id="ARBA00022846"/>
    </source>
</evidence>
<dbReference type="SUPFAM" id="SSF52075">
    <property type="entry name" value="Outer arm dynein light chain 1"/>
    <property type="match status" value="1"/>
</dbReference>
<dbReference type="InterPro" id="IPR032675">
    <property type="entry name" value="LRR_dom_sf"/>
</dbReference>
<dbReference type="Pfam" id="PF14580">
    <property type="entry name" value="LRR_9"/>
    <property type="match status" value="1"/>
</dbReference>
<evidence type="ECO:0000256" key="6">
    <source>
        <dbReference type="ARBA" id="ARBA00023054"/>
    </source>
</evidence>
<evidence type="ECO:0000256" key="3">
    <source>
        <dbReference type="ARBA" id="ARBA00022614"/>
    </source>
</evidence>
<accession>A0ABD0LEB0</accession>
<keyword evidence="13" id="KW-1185">Reference proteome</keyword>
<evidence type="ECO:0000256" key="11">
    <source>
        <dbReference type="ARBA" id="ARBA00040950"/>
    </source>
</evidence>
<proteinExistence type="inferred from homology"/>
<keyword evidence="5" id="KW-0282">Flagellum</keyword>
<evidence type="ECO:0000256" key="10">
    <source>
        <dbReference type="ARBA" id="ARBA00038378"/>
    </source>
</evidence>
<keyword evidence="7" id="KW-0969">Cilium</keyword>
<comment type="subcellular location">
    <subcellularLocation>
        <location evidence="1">Cytoplasm</location>
        <location evidence="1">Cytoskeleton</location>
        <location evidence="1">Flagellum axoneme</location>
    </subcellularLocation>
</comment>
<dbReference type="Gene3D" id="3.80.10.10">
    <property type="entry name" value="Ribonuclease Inhibitor"/>
    <property type="match status" value="1"/>
</dbReference>
<keyword evidence="2" id="KW-0963">Cytoplasm</keyword>
<comment type="caution">
    <text evidence="12">The sequence shown here is derived from an EMBL/GenBank/DDBJ whole genome shotgun (WGS) entry which is preliminary data.</text>
</comment>
<dbReference type="PROSITE" id="PS51450">
    <property type="entry name" value="LRR"/>
    <property type="match status" value="4"/>
</dbReference>
<keyword evidence="9" id="KW-0966">Cell projection</keyword>
<evidence type="ECO:0000313" key="12">
    <source>
        <dbReference type="EMBL" id="KAK7497337.1"/>
    </source>
</evidence>
<dbReference type="SMART" id="SM00365">
    <property type="entry name" value="LRR_SD22"/>
    <property type="match status" value="4"/>
</dbReference>
<comment type="similarity">
    <text evidence="10">Belongs to the DRC3 family.</text>
</comment>
<evidence type="ECO:0000256" key="8">
    <source>
        <dbReference type="ARBA" id="ARBA00023212"/>
    </source>
</evidence>
<protein>
    <recommendedName>
        <fullName evidence="11">Dynein regulatory complex subunit 3</fullName>
    </recommendedName>
</protein>
<dbReference type="InterPro" id="IPR001611">
    <property type="entry name" value="Leu-rich_rpt"/>
</dbReference>
<dbReference type="EMBL" id="JACVVK020000059">
    <property type="protein sequence ID" value="KAK7497337.1"/>
    <property type="molecule type" value="Genomic_DNA"/>
</dbReference>
<reference evidence="12 13" key="1">
    <citation type="journal article" date="2023" name="Sci. Data">
        <title>Genome assembly of the Korean intertidal mud-creeper Batillaria attramentaria.</title>
        <authorList>
            <person name="Patra A.K."/>
            <person name="Ho P.T."/>
            <person name="Jun S."/>
            <person name="Lee S.J."/>
            <person name="Kim Y."/>
            <person name="Won Y.J."/>
        </authorList>
    </citation>
    <scope>NUCLEOTIDE SEQUENCE [LARGE SCALE GENOMIC DNA]</scope>
    <source>
        <strain evidence="12">Wonlab-2016</strain>
    </source>
</reference>
<evidence type="ECO:0000256" key="1">
    <source>
        <dbReference type="ARBA" id="ARBA00004611"/>
    </source>
</evidence>
<gene>
    <name evidence="12" type="ORF">BaRGS_00011381</name>
</gene>
<dbReference type="PANTHER" id="PTHR45973">
    <property type="entry name" value="PROTEIN PHOSPHATASE 1 REGULATORY SUBUNIT SDS22-RELATED"/>
    <property type="match status" value="1"/>
</dbReference>
<dbReference type="Proteomes" id="UP001519460">
    <property type="component" value="Unassembled WGS sequence"/>
</dbReference>
<dbReference type="InterPro" id="IPR050576">
    <property type="entry name" value="Cilia_flagella_integrity"/>
</dbReference>